<feature type="compositionally biased region" description="Acidic residues" evidence="2">
    <location>
        <begin position="63"/>
        <end position="72"/>
    </location>
</feature>
<keyword evidence="3" id="KW-0472">Membrane</keyword>
<name>A0A8J6IVP4_9FIRM</name>
<keyword evidence="6" id="KW-1185">Reference proteome</keyword>
<dbReference type="Gene3D" id="3.40.630.190">
    <property type="entry name" value="LCP protein"/>
    <property type="match status" value="1"/>
</dbReference>
<reference evidence="5" key="1">
    <citation type="submission" date="2020-08" db="EMBL/GenBank/DDBJ databases">
        <title>Genome public.</title>
        <authorList>
            <person name="Liu C."/>
            <person name="Sun Q."/>
        </authorList>
    </citation>
    <scope>NUCLEOTIDE SEQUENCE</scope>
    <source>
        <strain evidence="5">BX5</strain>
    </source>
</reference>
<dbReference type="Pfam" id="PF03816">
    <property type="entry name" value="LytR_cpsA_psr"/>
    <property type="match status" value="1"/>
</dbReference>
<gene>
    <name evidence="5" type="ORF">H8S55_02620</name>
</gene>
<comment type="similarity">
    <text evidence="1">Belongs to the LytR/CpsA/Psr (LCP) family.</text>
</comment>
<feature type="domain" description="Cell envelope-related transcriptional attenuator" evidence="4">
    <location>
        <begin position="191"/>
        <end position="339"/>
    </location>
</feature>
<dbReference type="EMBL" id="JACOPN010000001">
    <property type="protein sequence ID" value="MBC5716224.1"/>
    <property type="molecule type" value="Genomic_DNA"/>
</dbReference>
<evidence type="ECO:0000313" key="5">
    <source>
        <dbReference type="EMBL" id="MBC5716224.1"/>
    </source>
</evidence>
<dbReference type="PANTHER" id="PTHR33392:SF6">
    <property type="entry name" value="POLYISOPRENYL-TEICHOIC ACID--PEPTIDOGLYCAN TEICHOIC ACID TRANSFERASE TAGU"/>
    <property type="match status" value="1"/>
</dbReference>
<accession>A0A8J6IVP4</accession>
<dbReference type="InterPro" id="IPR004474">
    <property type="entry name" value="LytR_CpsA_psr"/>
</dbReference>
<dbReference type="Proteomes" id="UP000602260">
    <property type="component" value="Unassembled WGS sequence"/>
</dbReference>
<evidence type="ECO:0000256" key="1">
    <source>
        <dbReference type="ARBA" id="ARBA00006068"/>
    </source>
</evidence>
<keyword evidence="3" id="KW-0812">Transmembrane</keyword>
<feature type="compositionally biased region" description="Polar residues" evidence="2">
    <location>
        <begin position="144"/>
        <end position="161"/>
    </location>
</feature>
<protein>
    <submittedName>
        <fullName evidence="5">LCP family protein</fullName>
    </submittedName>
</protein>
<feature type="transmembrane region" description="Helical" evidence="3">
    <location>
        <begin position="111"/>
        <end position="130"/>
    </location>
</feature>
<evidence type="ECO:0000256" key="3">
    <source>
        <dbReference type="SAM" id="Phobius"/>
    </source>
</evidence>
<evidence type="ECO:0000259" key="4">
    <source>
        <dbReference type="Pfam" id="PF03816"/>
    </source>
</evidence>
<evidence type="ECO:0000256" key="2">
    <source>
        <dbReference type="SAM" id="MobiDB-lite"/>
    </source>
</evidence>
<sequence length="437" mass="48571">METNGEGNDLEERYISVHRGGKRQAPPARKPQGRPRRDHVDYDDEFYDDPYYDDYDRGGYGGYDDDDYDYDYDPPPRKKSGHSGHGSGHAPAHKKHSVKRHRSPLGRLCSWLYRLIVVLSAIIVVGYGTAKFAIRPPEVPPAPDQSTAVPDVSADTSSGSDVSVPADPSALVRREGVYNILLAGTDRDGFRTDTMMVFSYDVPNQKVGVVSVPRDTIVNRGSGKNPKLVYGAGGVERRMKEISEILGVPVDHYIKVNLKGFIALVDYMGGVDFDVPCNMSYDDPYQNLSIHFKKGMQHLNGQQAMEVARFRKNNDGSGYTDVGRTQAQQDILVALAKKALAWNSLTKLNGFVDIFNKYVDTDLSTTEMLYFASQAIHIDPSSDVETCTLQGNGEAHYRGFSYCYALDPTSTLEAVNRLVNPYTRELTLEDMNLLQGS</sequence>
<proteinExistence type="inferred from homology"/>
<feature type="region of interest" description="Disordered" evidence="2">
    <location>
        <begin position="1"/>
        <end position="101"/>
    </location>
</feature>
<feature type="compositionally biased region" description="Basic residues" evidence="2">
    <location>
        <begin position="91"/>
        <end position="101"/>
    </location>
</feature>
<comment type="caution">
    <text evidence="5">The sequence shown here is derived from an EMBL/GenBank/DDBJ whole genome shotgun (WGS) entry which is preliminary data.</text>
</comment>
<dbReference type="AlphaFoldDB" id="A0A8J6IVP4"/>
<evidence type="ECO:0000313" key="6">
    <source>
        <dbReference type="Proteomes" id="UP000602260"/>
    </source>
</evidence>
<keyword evidence="3" id="KW-1133">Transmembrane helix</keyword>
<dbReference type="NCBIfam" id="TIGR00350">
    <property type="entry name" value="lytR_cpsA_psr"/>
    <property type="match status" value="1"/>
</dbReference>
<dbReference type="InterPro" id="IPR050922">
    <property type="entry name" value="LytR/CpsA/Psr_CW_biosynth"/>
</dbReference>
<dbReference type="RefSeq" id="WP_186877687.1">
    <property type="nucleotide sequence ID" value="NZ_JACOPN010000001.1"/>
</dbReference>
<feature type="region of interest" description="Disordered" evidence="2">
    <location>
        <begin position="136"/>
        <end position="166"/>
    </location>
</feature>
<dbReference type="PANTHER" id="PTHR33392">
    <property type="entry name" value="POLYISOPRENYL-TEICHOIC ACID--PEPTIDOGLYCAN TEICHOIC ACID TRANSFERASE TAGU"/>
    <property type="match status" value="1"/>
</dbReference>
<organism evidence="5 6">
    <name type="scientific">Flintibacter faecis</name>
    <dbReference type="NCBI Taxonomy" id="2763047"/>
    <lineage>
        <taxon>Bacteria</taxon>
        <taxon>Bacillati</taxon>
        <taxon>Bacillota</taxon>
        <taxon>Clostridia</taxon>
        <taxon>Eubacteriales</taxon>
        <taxon>Flintibacter</taxon>
    </lineage>
</organism>
<feature type="compositionally biased region" description="Acidic residues" evidence="2">
    <location>
        <begin position="41"/>
        <end position="53"/>
    </location>
</feature>